<organism evidence="4 5">
    <name type="scientific">Elephant endotheliotropic herpesvirus 5</name>
    <dbReference type="NCBI Taxonomy" id="768738"/>
    <lineage>
        <taxon>Viruses</taxon>
        <taxon>Duplodnaviria</taxon>
        <taxon>Heunggongvirae</taxon>
        <taxon>Peploviricota</taxon>
        <taxon>Herviviricetes</taxon>
        <taxon>Herpesvirales</taxon>
        <taxon>Orthoherpesviridae</taxon>
        <taxon>Betaherpesvirinae</taxon>
        <taxon>Proboscivirus</taxon>
    </lineage>
</organism>
<dbReference type="KEGG" id="vg:20098452"/>
<dbReference type="GO" id="GO:0016032">
    <property type="term" value="P:viral process"/>
    <property type="evidence" value="ECO:0007669"/>
    <property type="project" value="InterPro"/>
</dbReference>
<dbReference type="EC" id="2.7.11.1" evidence="4"/>
<evidence type="ECO:0000313" key="4">
    <source>
        <dbReference type="EMBL" id="AHC02870.1"/>
    </source>
</evidence>
<accession>A0A075CYI2</accession>
<dbReference type="GeneID" id="20098452"/>
<evidence type="ECO:0000256" key="1">
    <source>
        <dbReference type="ARBA" id="ARBA00022679"/>
    </source>
</evidence>
<dbReference type="OrthoDB" id="4573at10239"/>
<dbReference type="InterPro" id="IPR011009">
    <property type="entry name" value="Kinase-like_dom_sf"/>
</dbReference>
<dbReference type="Pfam" id="PF06734">
    <property type="entry name" value="UL97"/>
    <property type="match status" value="1"/>
</dbReference>
<dbReference type="SUPFAM" id="SSF56112">
    <property type="entry name" value="Protein kinase-like (PK-like)"/>
    <property type="match status" value="1"/>
</dbReference>
<dbReference type="InterPro" id="IPR010615">
    <property type="entry name" value="Herpes_UL97"/>
</dbReference>
<gene>
    <name evidence="4" type="primary">U69</name>
</gene>
<feature type="domain" description="Herpesvirus UL97" evidence="3">
    <location>
        <begin position="282"/>
        <end position="399"/>
    </location>
</feature>
<dbReference type="GO" id="GO:0005524">
    <property type="term" value="F:ATP binding"/>
    <property type="evidence" value="ECO:0007669"/>
    <property type="project" value="InterPro"/>
</dbReference>
<evidence type="ECO:0000313" key="5">
    <source>
        <dbReference type="Proteomes" id="UP000152474"/>
    </source>
</evidence>
<protein>
    <submittedName>
        <fullName evidence="4">Tegument serine/threonine protein kinase</fullName>
        <ecNumber evidence="4">2.7.11.1</ecNumber>
    </submittedName>
</protein>
<keyword evidence="2 4" id="KW-0418">Kinase</keyword>
<dbReference type="RefSeq" id="YP_009051982.1">
    <property type="nucleotide sequence ID" value="NC_024696.1"/>
</dbReference>
<dbReference type="InterPro" id="IPR008266">
    <property type="entry name" value="Tyr_kinase_AS"/>
</dbReference>
<proteinExistence type="predicted"/>
<dbReference type="EMBL" id="KF921519">
    <property type="protein sequence ID" value="AHC02870.1"/>
    <property type="molecule type" value="Genomic_DNA"/>
</dbReference>
<evidence type="ECO:0000259" key="3">
    <source>
        <dbReference type="Pfam" id="PF06734"/>
    </source>
</evidence>
<evidence type="ECO:0000256" key="2">
    <source>
        <dbReference type="ARBA" id="ARBA00022777"/>
    </source>
</evidence>
<name>A0A075CYI2_9BETA</name>
<dbReference type="PROSITE" id="PS00109">
    <property type="entry name" value="PROTEIN_KINASE_TYR"/>
    <property type="match status" value="1"/>
</dbReference>
<dbReference type="Proteomes" id="UP000152474">
    <property type="component" value="Segment"/>
</dbReference>
<dbReference type="Gene3D" id="1.10.510.10">
    <property type="entry name" value="Transferase(Phosphotransferase) domain 1"/>
    <property type="match status" value="1"/>
</dbReference>
<dbReference type="GO" id="GO:0004674">
    <property type="term" value="F:protein serine/threonine kinase activity"/>
    <property type="evidence" value="ECO:0007669"/>
    <property type="project" value="UniProtKB-KW"/>
</dbReference>
<keyword evidence="1 4" id="KW-0808">Transferase</keyword>
<sequence length="514" mass="59252">MLSRIIMTAKSQSLCSFRKYKNFFVNNARLLKESILLNTHPDVSTQQKCHKSDQNYRRSARNKAQKKYVSEKKHMCCAANIHLTCVEVSLSSSSASTRRQSRDADENSSIVRKKLVTEYLQQVECEEEFFKNLKLPAKHSETDRWSLVYVPKSFSDCDNYCARPRKRLLGAGSYGEAYLTDNGVTKKVFSNTEIVVEAYMLSKIREVENWEIHAANLRIANSICFRHNTVSYTYFKTDLHHFNAHSVDALDNYRHTFRQLCDAICFLNMRCKLVHADVSASNILINTDEEYILHAVLGDYSLCSRHDRERAIIIMNENNGKSLGVCQSDLQVDSTYQIIYRPLHLIFWCITMRTLSIWHLCRASRDFCVMDLCALGRVATLFALNLISYETGMSVKKGLFSVHKKYEKEKTSGHKVEYGIHVILNSLWILSCLCPNFYKDAGATMMEKLIDVFPQHKKCLTTYTNWLREELPFRGVGVLVENKYGQDLLDFISKTSAVDDFRKPLGPLFEDLIV</sequence>
<keyword evidence="5" id="KW-1185">Reference proteome</keyword>
<reference evidence="4 5" key="1">
    <citation type="submission" date="2013-11" db="EMBL/GenBank/DDBJ databases">
        <title>Genome sequence of elephant endotheliotropic herpesvirus 5.</title>
        <authorList>
            <person name="Wilkie G.S."/>
            <person name="Davison A.J."/>
            <person name="Denk D."/>
            <person name="Kerr K."/>
            <person name="Redrobe S."/>
            <person name="Steinbach F."/>
            <person name="Dastjerdi A."/>
        </authorList>
    </citation>
    <scope>NUCLEOTIDE SEQUENCE [LARGE SCALE GENOMIC DNA]</scope>
    <source>
        <strain evidence="4 5">Vijay</strain>
    </source>
</reference>
<keyword evidence="4" id="KW-0723">Serine/threonine-protein kinase</keyword>